<evidence type="ECO:0000313" key="2">
    <source>
        <dbReference type="EMBL" id="MCF6376924.1"/>
    </source>
</evidence>
<evidence type="ECO:0000313" key="3">
    <source>
        <dbReference type="Proteomes" id="UP001201161"/>
    </source>
</evidence>
<proteinExistence type="predicted"/>
<evidence type="ECO:0000256" key="1">
    <source>
        <dbReference type="SAM" id="MobiDB-lite"/>
    </source>
</evidence>
<comment type="caution">
    <text evidence="2">The sequence shown here is derived from an EMBL/GenBank/DDBJ whole genome shotgun (WGS) entry which is preliminary data.</text>
</comment>
<sequence>MSATESGAGEQKPCLREYVLPEEGPCQIHHPATPDADDASEPTADERSAIEAVIDAIEDTFLAHLPSKALSYCAQEDINAGLDALRERFGLEAGR</sequence>
<dbReference type="Proteomes" id="UP001201161">
    <property type="component" value="Unassembled WGS sequence"/>
</dbReference>
<organism evidence="2 3">
    <name type="scientific">Nocardioides potassii</name>
    <dbReference type="NCBI Taxonomy" id="2911371"/>
    <lineage>
        <taxon>Bacteria</taxon>
        <taxon>Bacillati</taxon>
        <taxon>Actinomycetota</taxon>
        <taxon>Actinomycetes</taxon>
        <taxon>Propionibacteriales</taxon>
        <taxon>Nocardioidaceae</taxon>
        <taxon>Nocardioides</taxon>
    </lineage>
</organism>
<name>A0ABS9H9N9_9ACTN</name>
<dbReference type="RefSeq" id="WP_236399818.1">
    <property type="nucleotide sequence ID" value="NZ_JAKJHZ010000005.1"/>
</dbReference>
<protein>
    <submittedName>
        <fullName evidence="2">Uncharacterized protein</fullName>
    </submittedName>
</protein>
<dbReference type="EMBL" id="JAKJHZ010000005">
    <property type="protein sequence ID" value="MCF6376924.1"/>
    <property type="molecule type" value="Genomic_DNA"/>
</dbReference>
<gene>
    <name evidence="2" type="ORF">L2K70_04850</name>
</gene>
<accession>A0ABS9H9N9</accession>
<reference evidence="2 3" key="1">
    <citation type="submission" date="2022-01" db="EMBL/GenBank/DDBJ databases">
        <title>Nocardioides sp. nov., an actinomycete isolated from mining soil.</title>
        <authorList>
            <person name="Liu L."/>
        </authorList>
    </citation>
    <scope>NUCLEOTIDE SEQUENCE [LARGE SCALE GENOMIC DNA]</scope>
    <source>
        <strain evidence="2 3">KLBMP 9356</strain>
    </source>
</reference>
<keyword evidence="3" id="KW-1185">Reference proteome</keyword>
<feature type="region of interest" description="Disordered" evidence="1">
    <location>
        <begin position="25"/>
        <end position="46"/>
    </location>
</feature>